<gene>
    <name evidence="2" type="ORF">UFOPK3773_00644</name>
</gene>
<keyword evidence="1" id="KW-1133">Transmembrane helix</keyword>
<accession>A0A6J7J509</accession>
<proteinExistence type="predicted"/>
<feature type="transmembrane region" description="Helical" evidence="1">
    <location>
        <begin position="30"/>
        <end position="50"/>
    </location>
</feature>
<organism evidence="2">
    <name type="scientific">freshwater metagenome</name>
    <dbReference type="NCBI Taxonomy" id="449393"/>
    <lineage>
        <taxon>unclassified sequences</taxon>
        <taxon>metagenomes</taxon>
        <taxon>ecological metagenomes</taxon>
    </lineage>
</organism>
<evidence type="ECO:0000313" key="2">
    <source>
        <dbReference type="EMBL" id="CAB4937654.1"/>
    </source>
</evidence>
<keyword evidence="1" id="KW-0472">Membrane</keyword>
<keyword evidence="1" id="KW-0812">Transmembrane</keyword>
<dbReference type="AlphaFoldDB" id="A0A6J7J509"/>
<evidence type="ECO:0000256" key="1">
    <source>
        <dbReference type="SAM" id="Phobius"/>
    </source>
</evidence>
<name>A0A6J7J509_9ZZZZ</name>
<dbReference type="EMBL" id="CAFBNF010000049">
    <property type="protein sequence ID" value="CAB4937654.1"/>
    <property type="molecule type" value="Genomic_DNA"/>
</dbReference>
<sequence>MNYGAGAGGVGAAGLGLSQASALGTGLLGWIVIGVTMALCAGIIGLRVSAKKNG</sequence>
<reference evidence="2" key="1">
    <citation type="submission" date="2020-05" db="EMBL/GenBank/DDBJ databases">
        <authorList>
            <person name="Chiriac C."/>
            <person name="Salcher M."/>
            <person name="Ghai R."/>
            <person name="Kavagutti S V."/>
        </authorList>
    </citation>
    <scope>NUCLEOTIDE SEQUENCE</scope>
</reference>
<protein>
    <submittedName>
        <fullName evidence="2">Unannotated protein</fullName>
    </submittedName>
</protein>